<sequence length="373" mass="41387">MTSLDLAHELGYIWVVRLNDGHVGQLEPPEPDMPSSGPNSPSFQDVFGGWADSSDADPWNQPPLGEPVITIRQSLDSGAGQERLLAGLEPSPALRRFREAQAERCRNPLPPHHGPANDIEPFTFFGVTQADRKRPVIGGEVEPLSGLVQPEGLPSLGAIIVRSAARLTSACEMMGLGETSAILQDEQVQGRLNALVRRSYQGRTYEMIEEIPSTSAEQQVRTILCNSDHLISRTHARLVSYDEPSWKISLCLAKEAQRELVCGAMLEPQGLESGFEDPVRRYYLTWFVDAQPVLDRLDKVLVDIYGVGSSDAVVERLHLEQAESLQLCRGQLRDRPRKAPLLGRLVDTCRMWNDTIAGYKVQKLLFAEGLERC</sequence>
<dbReference type="AlphaFoldDB" id="A0A8K0NN68"/>
<proteinExistence type="predicted"/>
<protein>
    <submittedName>
        <fullName evidence="1">Uncharacterized protein</fullName>
    </submittedName>
</protein>
<organism evidence="1 2">
    <name type="scientific">Filobasidium floriforme</name>
    <dbReference type="NCBI Taxonomy" id="5210"/>
    <lineage>
        <taxon>Eukaryota</taxon>
        <taxon>Fungi</taxon>
        <taxon>Dikarya</taxon>
        <taxon>Basidiomycota</taxon>
        <taxon>Agaricomycotina</taxon>
        <taxon>Tremellomycetes</taxon>
        <taxon>Filobasidiales</taxon>
        <taxon>Filobasidiaceae</taxon>
        <taxon>Filobasidium</taxon>
    </lineage>
</organism>
<dbReference type="EMBL" id="JABELV010000179">
    <property type="protein sequence ID" value="KAG7528503.1"/>
    <property type="molecule type" value="Genomic_DNA"/>
</dbReference>
<dbReference type="Proteomes" id="UP000812966">
    <property type="component" value="Unassembled WGS sequence"/>
</dbReference>
<gene>
    <name evidence="1" type="ORF">FFLO_06094</name>
</gene>
<comment type="caution">
    <text evidence="1">The sequence shown here is derived from an EMBL/GenBank/DDBJ whole genome shotgun (WGS) entry which is preliminary data.</text>
</comment>
<evidence type="ECO:0000313" key="1">
    <source>
        <dbReference type="EMBL" id="KAG7528503.1"/>
    </source>
</evidence>
<keyword evidence="2" id="KW-1185">Reference proteome</keyword>
<evidence type="ECO:0000313" key="2">
    <source>
        <dbReference type="Proteomes" id="UP000812966"/>
    </source>
</evidence>
<accession>A0A8K0NN68</accession>
<reference evidence="1" key="1">
    <citation type="submission" date="2020-04" db="EMBL/GenBank/DDBJ databases">
        <title>Analysis of mating type loci in Filobasidium floriforme.</title>
        <authorList>
            <person name="Nowrousian M."/>
        </authorList>
    </citation>
    <scope>NUCLEOTIDE SEQUENCE</scope>
    <source>
        <strain evidence="1">CBS 6242</strain>
    </source>
</reference>
<name>A0A8K0NN68_9TREE</name>